<dbReference type="HOGENOM" id="CLU_037990_2_4_11"/>
<reference evidence="1 2" key="1">
    <citation type="journal article" date="2015" name="Genome Announc.">
        <title>Complete Genome Sequence of Steroid-Transforming Nocardioides simplex VKM Ac-2033D.</title>
        <authorList>
            <person name="Shtratnikova V.Y."/>
            <person name="Schelkunov M.I."/>
            <person name="Pekov Y.A."/>
            <person name="Fokina V.V."/>
            <person name="Logacheva M.D."/>
            <person name="Sokolov S.L."/>
            <person name="Bragin E.Y."/>
            <person name="Ashapkin V.V."/>
            <person name="Donova M.V."/>
        </authorList>
    </citation>
    <scope>NUCLEOTIDE SEQUENCE [LARGE SCALE GENOMIC DNA]</scope>
    <source>
        <strain evidence="1 2">VKM Ac-2033D</strain>
    </source>
</reference>
<dbReference type="Proteomes" id="UP000030300">
    <property type="component" value="Chromosome"/>
</dbReference>
<evidence type="ECO:0000313" key="2">
    <source>
        <dbReference type="Proteomes" id="UP000030300"/>
    </source>
</evidence>
<dbReference type="Gene3D" id="3.40.50.150">
    <property type="entry name" value="Vaccinia Virus protein VP39"/>
    <property type="match status" value="1"/>
</dbReference>
<evidence type="ECO:0000313" key="1">
    <source>
        <dbReference type="EMBL" id="AIY19784.2"/>
    </source>
</evidence>
<dbReference type="CDD" id="cd02440">
    <property type="entry name" value="AdoMet_MTases"/>
    <property type="match status" value="1"/>
</dbReference>
<proteinExistence type="predicted"/>
<organism evidence="1 2">
    <name type="scientific">Nocardioides simplex</name>
    <name type="common">Arthrobacter simplex</name>
    <dbReference type="NCBI Taxonomy" id="2045"/>
    <lineage>
        <taxon>Bacteria</taxon>
        <taxon>Bacillati</taxon>
        <taxon>Actinomycetota</taxon>
        <taxon>Actinomycetes</taxon>
        <taxon>Propionibacteriales</taxon>
        <taxon>Nocardioidaceae</taxon>
        <taxon>Pimelobacter</taxon>
    </lineage>
</organism>
<keyword evidence="1" id="KW-0808">Transferase</keyword>
<dbReference type="EMBL" id="CP009896">
    <property type="protein sequence ID" value="AIY19784.2"/>
    <property type="molecule type" value="Genomic_DNA"/>
</dbReference>
<dbReference type="GO" id="GO:0008757">
    <property type="term" value="F:S-adenosylmethionine-dependent methyltransferase activity"/>
    <property type="evidence" value="ECO:0007669"/>
    <property type="project" value="InterPro"/>
</dbReference>
<dbReference type="GO" id="GO:0032259">
    <property type="term" value="P:methylation"/>
    <property type="evidence" value="ECO:0007669"/>
    <property type="project" value="UniProtKB-KW"/>
</dbReference>
<protein>
    <submittedName>
        <fullName evidence="1">Putative methyltransferase</fullName>
    </submittedName>
</protein>
<dbReference type="KEGG" id="psim:KR76_07610"/>
<dbReference type="InterPro" id="IPR013216">
    <property type="entry name" value="Methyltransf_11"/>
</dbReference>
<keyword evidence="1" id="KW-0489">Methyltransferase</keyword>
<gene>
    <name evidence="1" type="ORF">KR76_07610</name>
</gene>
<dbReference type="InterPro" id="IPR029063">
    <property type="entry name" value="SAM-dependent_MTases_sf"/>
</dbReference>
<dbReference type="AlphaFoldDB" id="A0A0A1DQY4"/>
<sequence length="255" mass="25881">MAMFEVAADAYVRFMGTFSGPLARLFADVGLAGVEPDAPVLDVGCGPGMLTAELVRRRGAPLVAAVDPVASFVAATAAAHPGADVRAASAETLPFADAAFGATLAQLVVNFMSDPAAGIGEMRRVTRPGGRVSACVWDHGGGRGPLSPLWRAAASLDPDLTGESSLPGAHGGDLVALLDAAGLREVRETELSVTVPFARFADWWEPYTLGVGPAGGYVAGLDAAARDRLAAALRAELGDGPFTVTGVAWAASGVV</sequence>
<dbReference type="STRING" id="2045.KR76_07610"/>
<accession>A0A0A1DQY4</accession>
<keyword evidence="2" id="KW-1185">Reference proteome</keyword>
<dbReference type="SUPFAM" id="SSF53335">
    <property type="entry name" value="S-adenosyl-L-methionine-dependent methyltransferases"/>
    <property type="match status" value="1"/>
</dbReference>
<name>A0A0A1DQY4_NOCSI</name>
<dbReference type="Pfam" id="PF08241">
    <property type="entry name" value="Methyltransf_11"/>
    <property type="match status" value="1"/>
</dbReference>
<dbReference type="eggNOG" id="COG2226">
    <property type="taxonomic scope" value="Bacteria"/>
</dbReference>